<keyword evidence="4 9" id="KW-0227">DNA damage</keyword>
<dbReference type="GO" id="GO:0005829">
    <property type="term" value="C:cytosol"/>
    <property type="evidence" value="ECO:0007669"/>
    <property type="project" value="TreeGrafter"/>
</dbReference>
<dbReference type="InterPro" id="IPR007861">
    <property type="entry name" value="DNA_mismatch_repair_MutS_clamp"/>
</dbReference>
<evidence type="ECO:0000313" key="13">
    <source>
        <dbReference type="EMBL" id="KGF85707.1"/>
    </source>
</evidence>
<dbReference type="InterPro" id="IPR007696">
    <property type="entry name" value="DNA_mismatch_repair_MutS_core"/>
</dbReference>
<dbReference type="Pfam" id="PF00488">
    <property type="entry name" value="MutS_V"/>
    <property type="match status" value="1"/>
</dbReference>
<dbReference type="InterPro" id="IPR000432">
    <property type="entry name" value="DNA_mismatch_repair_MutS_C"/>
</dbReference>
<dbReference type="InterPro" id="IPR045076">
    <property type="entry name" value="MutS"/>
</dbReference>
<evidence type="ECO:0000256" key="8">
    <source>
        <dbReference type="ARBA" id="ARBA00024647"/>
    </source>
</evidence>
<dbReference type="InterPro" id="IPR036187">
    <property type="entry name" value="DNA_mismatch_repair_MutS_sf"/>
</dbReference>
<keyword evidence="3 9" id="KW-0547">Nucleotide-binding</keyword>
<name>A0A0A1Z7X7_PROMR</name>
<evidence type="ECO:0000313" key="14">
    <source>
        <dbReference type="Proteomes" id="UP000030598"/>
    </source>
</evidence>
<dbReference type="GO" id="GO:0030983">
    <property type="term" value="F:mismatched DNA binding"/>
    <property type="evidence" value="ECO:0007669"/>
    <property type="project" value="InterPro"/>
</dbReference>
<dbReference type="RefSeq" id="WP_032525152.1">
    <property type="nucleotide sequence ID" value="NZ_CP138934.1"/>
</dbReference>
<dbReference type="Gene3D" id="3.30.420.110">
    <property type="entry name" value="MutS, connector domain"/>
    <property type="match status" value="1"/>
</dbReference>
<reference evidence="14" key="1">
    <citation type="journal article" date="2014" name="Sci. Data">
        <title>Genomes of diverse isolates of the marine cyanobacterium Prochlorococcus.</title>
        <authorList>
            <person name="Biller S."/>
            <person name="Berube P."/>
            <person name="Thompson J."/>
            <person name="Kelly L."/>
            <person name="Roggensack S."/>
            <person name="Awad L."/>
            <person name="Roache-Johnson K."/>
            <person name="Ding H."/>
            <person name="Giovannoni S.J."/>
            <person name="Moore L.R."/>
            <person name="Chisholm S.W."/>
        </authorList>
    </citation>
    <scope>NUCLEOTIDE SEQUENCE [LARGE SCALE GENOMIC DNA]</scope>
    <source>
        <strain evidence="14">GP2</strain>
    </source>
</reference>
<feature type="domain" description="DNA mismatch repair proteins mutS family" evidence="12">
    <location>
        <begin position="794"/>
        <end position="810"/>
    </location>
</feature>
<dbReference type="eggNOG" id="COG0249">
    <property type="taxonomic scope" value="Bacteria"/>
</dbReference>
<dbReference type="SUPFAM" id="SSF55271">
    <property type="entry name" value="DNA repair protein MutS, domain I"/>
    <property type="match status" value="1"/>
</dbReference>
<dbReference type="GO" id="GO:0003684">
    <property type="term" value="F:damaged DNA binding"/>
    <property type="evidence" value="ECO:0007669"/>
    <property type="project" value="UniProtKB-UniRule"/>
</dbReference>
<comment type="function">
    <text evidence="8 9">This protein is involved in the repair of mismatches in DNA. It is possible that it carries out the mismatch recognition step. This protein has a weak ATPase activity.</text>
</comment>
<dbReference type="Gene3D" id="1.10.1420.10">
    <property type="match status" value="2"/>
</dbReference>
<dbReference type="Pfam" id="PF05188">
    <property type="entry name" value="MutS_II"/>
    <property type="match status" value="1"/>
</dbReference>
<dbReference type="Pfam" id="PF01624">
    <property type="entry name" value="MutS_I"/>
    <property type="match status" value="1"/>
</dbReference>
<evidence type="ECO:0000256" key="9">
    <source>
        <dbReference type="HAMAP-Rule" id="MF_00096"/>
    </source>
</evidence>
<evidence type="ECO:0000256" key="5">
    <source>
        <dbReference type="ARBA" id="ARBA00022840"/>
    </source>
</evidence>
<dbReference type="STRING" id="59925.EU91_1810"/>
<dbReference type="SUPFAM" id="SSF52540">
    <property type="entry name" value="P-loop containing nucleoside triphosphate hydrolases"/>
    <property type="match status" value="1"/>
</dbReference>
<sequence>MQEDTIIQKNLFTIGNDNNEQKEIPKIPEDLSSEDLKKESQKRPRQRKNSTKLINKFKTDLISNNKNVCINEESYSYKTVSKLKLTPVMKHYVTLKEENKDRLLLYRLGDFFECFFEDAVLISNLLEITLTSKDAGKEIGKIPMAGVPHHAMERYCADLIKKNYSVVICDQLEKSSGNYGTPIKRGITRIITPGTVIEEGMLIAKKNNWITAIYLSEENSDESYEWGISKADVSTGELITLEGQSLSKLFDEIIKLDSSEIIVGSNAVRNLLIKENSQITYTVSQETNFGINEANYLIKNYFQIANLEGIGLKNLNNATRSLGGLLNYLEKINPSNLDKDSSLKISLDFPQIQYGHNKLIIDYQTQKNLEIKNTQRENNYVGSLLWSIDRTYTCMGARCLRRWIDSPLLNVNEIYKRQNIITNFLESKKLRKDTQNSLRAMGDLERLAGRACAGHASPRDLIAIAEGLKKLPRLKSIIELFKYDLPDWTDQLKNIDEGLLELADTISFKLVENPPLNISEGGMIHDGVDNILDGLRNLMDDYSEWLNKEELKERKISKISNLKIQFHKNFGYYISINKSKVNLAPQHWIKRQTLTNEERYITSEIKNKENKIFQIKSRASSKEYEIFCELRNIVAAKTQQIRSIAKSIASLDALLGLSITSVENNFIKPSLIPINDSRTKNSTKIIAGRNPIVEQLLSDKKFVANDISFEDNQKLIILTGPNASGKSCFIRQLGLIQILTQIGSFVPANNAEIEIADRIFTRIGAVDDQSSGQSTFMVEMSETASILNQATSNSLVLLDEIGRGTSTFDGLSIAWSVSEYLAKKIQCNTIFATHYHELNYLKNSNKNIQNFQVLVEQNNDQLIFSHKIVKGGSNKSYGIEAAKLAGVPKEVIEKAKSVLNSLEKNNKLNYDIK</sequence>
<dbReference type="Pfam" id="PF05190">
    <property type="entry name" value="MutS_IV"/>
    <property type="match status" value="1"/>
</dbReference>
<dbReference type="CDD" id="cd03284">
    <property type="entry name" value="ABC_MutS1"/>
    <property type="match status" value="1"/>
</dbReference>
<dbReference type="InterPro" id="IPR007860">
    <property type="entry name" value="DNA_mmatch_repair_MutS_con_dom"/>
</dbReference>
<keyword evidence="5 9" id="KW-0067">ATP-binding</keyword>
<dbReference type="GO" id="GO:0005524">
    <property type="term" value="F:ATP binding"/>
    <property type="evidence" value="ECO:0007669"/>
    <property type="project" value="UniProtKB-UniRule"/>
</dbReference>
<dbReference type="SMART" id="SM00533">
    <property type="entry name" value="MUTSd"/>
    <property type="match status" value="1"/>
</dbReference>
<protein>
    <recommendedName>
        <fullName evidence="2 9">DNA mismatch repair protein MutS</fullName>
    </recommendedName>
</protein>
<dbReference type="NCBIfam" id="TIGR01070">
    <property type="entry name" value="mutS1"/>
    <property type="match status" value="1"/>
</dbReference>
<dbReference type="InterPro" id="IPR007695">
    <property type="entry name" value="DNA_mismatch_repair_MutS-lik_N"/>
</dbReference>
<evidence type="ECO:0000256" key="6">
    <source>
        <dbReference type="ARBA" id="ARBA00023125"/>
    </source>
</evidence>
<dbReference type="InterPro" id="IPR036678">
    <property type="entry name" value="MutS_con_dom_sf"/>
</dbReference>
<feature type="compositionally biased region" description="Basic and acidic residues" evidence="11">
    <location>
        <begin position="19"/>
        <end position="42"/>
    </location>
</feature>
<evidence type="ECO:0000259" key="12">
    <source>
        <dbReference type="PROSITE" id="PS00486"/>
    </source>
</evidence>
<dbReference type="InterPro" id="IPR027417">
    <property type="entry name" value="P-loop_NTPase"/>
</dbReference>
<accession>A0A0A1Z7X7</accession>
<dbReference type="AlphaFoldDB" id="A0A0A1Z7X7"/>
<feature type="binding site" evidence="9">
    <location>
        <begin position="720"/>
        <end position="727"/>
    </location>
    <ligand>
        <name>ATP</name>
        <dbReference type="ChEBI" id="CHEBI:30616"/>
    </ligand>
</feature>
<gene>
    <name evidence="9" type="primary">mutS</name>
    <name evidence="13" type="ORF">EU91_1810</name>
</gene>
<dbReference type="Proteomes" id="UP000030598">
    <property type="component" value="Unassembled WGS sequence"/>
</dbReference>
<dbReference type="OrthoDB" id="9802448at2"/>
<evidence type="ECO:0000256" key="10">
    <source>
        <dbReference type="RuleBase" id="RU003756"/>
    </source>
</evidence>
<dbReference type="GO" id="GO:0140664">
    <property type="term" value="F:ATP-dependent DNA damage sensor activity"/>
    <property type="evidence" value="ECO:0007669"/>
    <property type="project" value="InterPro"/>
</dbReference>
<dbReference type="PANTHER" id="PTHR11361:SF34">
    <property type="entry name" value="DNA MISMATCH REPAIR PROTEIN MSH1, MITOCHONDRIAL"/>
    <property type="match status" value="1"/>
</dbReference>
<dbReference type="PROSITE" id="PS00486">
    <property type="entry name" value="DNA_MISMATCH_REPAIR_2"/>
    <property type="match status" value="1"/>
</dbReference>
<dbReference type="NCBIfam" id="NF003810">
    <property type="entry name" value="PRK05399.1"/>
    <property type="match status" value="1"/>
</dbReference>
<dbReference type="InterPro" id="IPR005748">
    <property type="entry name" value="DNA_mismatch_repair_MutS"/>
</dbReference>
<dbReference type="FunFam" id="1.10.1420.10:FF:000001">
    <property type="entry name" value="DNA mismatch repair protein MutS"/>
    <property type="match status" value="1"/>
</dbReference>
<evidence type="ECO:0000256" key="1">
    <source>
        <dbReference type="ARBA" id="ARBA00006271"/>
    </source>
</evidence>
<evidence type="ECO:0000256" key="11">
    <source>
        <dbReference type="SAM" id="MobiDB-lite"/>
    </source>
</evidence>
<dbReference type="SMART" id="SM00534">
    <property type="entry name" value="MUTSac"/>
    <property type="match status" value="1"/>
</dbReference>
<evidence type="ECO:0000256" key="3">
    <source>
        <dbReference type="ARBA" id="ARBA00022741"/>
    </source>
</evidence>
<keyword evidence="6 9" id="KW-0238">DNA-binding</keyword>
<dbReference type="SUPFAM" id="SSF53150">
    <property type="entry name" value="DNA repair protein MutS, domain II"/>
    <property type="match status" value="1"/>
</dbReference>
<keyword evidence="7 9" id="KW-0234">DNA repair</keyword>
<proteinExistence type="inferred from homology"/>
<dbReference type="Gene3D" id="3.40.50.300">
    <property type="entry name" value="P-loop containing nucleotide triphosphate hydrolases"/>
    <property type="match status" value="1"/>
</dbReference>
<dbReference type="GO" id="GO:0006298">
    <property type="term" value="P:mismatch repair"/>
    <property type="evidence" value="ECO:0007669"/>
    <property type="project" value="UniProtKB-UniRule"/>
</dbReference>
<dbReference type="HAMAP" id="MF_00096">
    <property type="entry name" value="MutS"/>
    <property type="match status" value="1"/>
</dbReference>
<dbReference type="SUPFAM" id="SSF48334">
    <property type="entry name" value="DNA repair protein MutS, domain III"/>
    <property type="match status" value="1"/>
</dbReference>
<dbReference type="FunFam" id="3.40.50.300:FF:000870">
    <property type="entry name" value="MutS protein homolog 4"/>
    <property type="match status" value="1"/>
</dbReference>
<dbReference type="PIRSF" id="PIRSF037677">
    <property type="entry name" value="DNA_mis_repair_Msh6"/>
    <property type="match status" value="1"/>
</dbReference>
<feature type="region of interest" description="Disordered" evidence="11">
    <location>
        <begin position="17"/>
        <end position="50"/>
    </location>
</feature>
<evidence type="ECO:0000256" key="4">
    <source>
        <dbReference type="ARBA" id="ARBA00022763"/>
    </source>
</evidence>
<dbReference type="InterPro" id="IPR017261">
    <property type="entry name" value="DNA_mismatch_repair_MutS/MSH"/>
</dbReference>
<dbReference type="EMBL" id="JNAH01000008">
    <property type="protein sequence ID" value="KGF85707.1"/>
    <property type="molecule type" value="Genomic_DNA"/>
</dbReference>
<dbReference type="PANTHER" id="PTHR11361">
    <property type="entry name" value="DNA MISMATCH REPAIR PROTEIN MUTS FAMILY MEMBER"/>
    <property type="match status" value="1"/>
</dbReference>
<comment type="similarity">
    <text evidence="1 9 10">Belongs to the DNA mismatch repair MutS family.</text>
</comment>
<dbReference type="Gene3D" id="3.40.1170.10">
    <property type="entry name" value="DNA repair protein MutS, domain I"/>
    <property type="match status" value="1"/>
</dbReference>
<comment type="caution">
    <text evidence="13">The sequence shown here is derived from an EMBL/GenBank/DDBJ whole genome shotgun (WGS) entry which is preliminary data.</text>
</comment>
<organism evidence="13 14">
    <name type="scientific">Prochlorococcus marinus str. GP2</name>
    <dbReference type="NCBI Taxonomy" id="59925"/>
    <lineage>
        <taxon>Bacteria</taxon>
        <taxon>Bacillati</taxon>
        <taxon>Cyanobacteriota</taxon>
        <taxon>Cyanophyceae</taxon>
        <taxon>Synechococcales</taxon>
        <taxon>Prochlorococcaceae</taxon>
        <taxon>Prochlorococcus</taxon>
    </lineage>
</organism>
<dbReference type="Pfam" id="PF05192">
    <property type="entry name" value="MutS_III"/>
    <property type="match status" value="1"/>
</dbReference>
<dbReference type="InterPro" id="IPR016151">
    <property type="entry name" value="DNA_mismatch_repair_MutS_N"/>
</dbReference>
<evidence type="ECO:0000256" key="7">
    <source>
        <dbReference type="ARBA" id="ARBA00023204"/>
    </source>
</evidence>
<evidence type="ECO:0000256" key="2">
    <source>
        <dbReference type="ARBA" id="ARBA00021982"/>
    </source>
</evidence>